<dbReference type="InterPro" id="IPR051393">
    <property type="entry name" value="ABC_transporter_permease"/>
</dbReference>
<dbReference type="Gene3D" id="1.10.3720.10">
    <property type="entry name" value="MetI-like"/>
    <property type="match status" value="1"/>
</dbReference>
<dbReference type="InterPro" id="IPR000515">
    <property type="entry name" value="MetI-like"/>
</dbReference>
<evidence type="ECO:0000256" key="7">
    <source>
        <dbReference type="RuleBase" id="RU363032"/>
    </source>
</evidence>
<feature type="transmembrane region" description="Helical" evidence="7">
    <location>
        <begin position="289"/>
        <end position="306"/>
    </location>
</feature>
<reference evidence="11" key="1">
    <citation type="journal article" date="2019" name="Int. J. Syst. Evol. Microbiol.">
        <title>The Global Catalogue of Microorganisms (GCM) 10K type strain sequencing project: providing services to taxonomists for standard genome sequencing and annotation.</title>
        <authorList>
            <consortium name="The Broad Institute Genomics Platform"/>
            <consortium name="The Broad Institute Genome Sequencing Center for Infectious Disease"/>
            <person name="Wu L."/>
            <person name="Ma J."/>
        </authorList>
    </citation>
    <scope>NUCLEOTIDE SEQUENCE [LARGE SCALE GENOMIC DNA]</scope>
    <source>
        <strain evidence="11">JCM 3106</strain>
    </source>
</reference>
<comment type="caution">
    <text evidence="10">The sequence shown here is derived from an EMBL/GenBank/DDBJ whole genome shotgun (WGS) entry which is preliminary data.</text>
</comment>
<name>A0ABN3XXF7_9ACTN</name>
<feature type="region of interest" description="Disordered" evidence="8">
    <location>
        <begin position="1"/>
        <end position="29"/>
    </location>
</feature>
<feature type="transmembrane region" description="Helical" evidence="7">
    <location>
        <begin position="31"/>
        <end position="58"/>
    </location>
</feature>
<organism evidence="10 11">
    <name type="scientific">Streptosporangium longisporum</name>
    <dbReference type="NCBI Taxonomy" id="46187"/>
    <lineage>
        <taxon>Bacteria</taxon>
        <taxon>Bacillati</taxon>
        <taxon>Actinomycetota</taxon>
        <taxon>Actinomycetes</taxon>
        <taxon>Streptosporangiales</taxon>
        <taxon>Streptosporangiaceae</taxon>
        <taxon>Streptosporangium</taxon>
    </lineage>
</organism>
<comment type="similarity">
    <text evidence="7">Belongs to the binding-protein-dependent transport system permease family.</text>
</comment>
<dbReference type="EMBL" id="BAAAWD010000007">
    <property type="protein sequence ID" value="GAA3005897.1"/>
    <property type="molecule type" value="Genomic_DNA"/>
</dbReference>
<keyword evidence="3" id="KW-1003">Cell membrane</keyword>
<feature type="transmembrane region" description="Helical" evidence="7">
    <location>
        <begin position="179"/>
        <end position="199"/>
    </location>
</feature>
<comment type="subcellular location">
    <subcellularLocation>
        <location evidence="1 7">Cell membrane</location>
        <topology evidence="1 7">Multi-pass membrane protein</topology>
    </subcellularLocation>
</comment>
<dbReference type="InterPro" id="IPR035906">
    <property type="entry name" value="MetI-like_sf"/>
</dbReference>
<protein>
    <submittedName>
        <fullName evidence="10">Sugar ABC transporter permease</fullName>
    </submittedName>
</protein>
<evidence type="ECO:0000256" key="1">
    <source>
        <dbReference type="ARBA" id="ARBA00004651"/>
    </source>
</evidence>
<dbReference type="RefSeq" id="WP_344894383.1">
    <property type="nucleotide sequence ID" value="NZ_BAAAWD010000007.1"/>
</dbReference>
<keyword evidence="5 7" id="KW-1133">Transmembrane helix</keyword>
<evidence type="ECO:0000259" key="9">
    <source>
        <dbReference type="PROSITE" id="PS50928"/>
    </source>
</evidence>
<feature type="transmembrane region" description="Helical" evidence="7">
    <location>
        <begin position="230"/>
        <end position="252"/>
    </location>
</feature>
<feature type="transmembrane region" description="Helical" evidence="7">
    <location>
        <begin position="335"/>
        <end position="355"/>
    </location>
</feature>
<keyword evidence="6 7" id="KW-0472">Membrane</keyword>
<evidence type="ECO:0000256" key="2">
    <source>
        <dbReference type="ARBA" id="ARBA00022448"/>
    </source>
</evidence>
<dbReference type="Proteomes" id="UP001499930">
    <property type="component" value="Unassembled WGS sequence"/>
</dbReference>
<evidence type="ECO:0000313" key="11">
    <source>
        <dbReference type="Proteomes" id="UP001499930"/>
    </source>
</evidence>
<feature type="compositionally biased region" description="Basic and acidic residues" evidence="8">
    <location>
        <begin position="1"/>
        <end position="16"/>
    </location>
</feature>
<evidence type="ECO:0000256" key="5">
    <source>
        <dbReference type="ARBA" id="ARBA00022989"/>
    </source>
</evidence>
<sequence>MVVTTRARDRATERPAHAGGRNRRRTDSRTAALMTAPAVVLLALFIAVPVVLAFSLSFTNSRLISRDPARPVGAQNFDRLLGVSILEQHKAPGAADFPPVRDYTKRGSGHPQYEEKSVLFTVDSGDERTVVLAGDPTFWKSLRNTFLFALVVVPVQGGLGLALALLVNQRLRGIRIFRTIYFMPVVTSMVVVSILWRFIYQPNGLINSMLGTLTLGSWDAVDWLGNPHTALPAIMLMSVWQGVGFHMVIWLAGLQTIPPSLYEAAAIDGADRRQMFRLVTWPCLRPTRVFVMVTITLAALGLFTQIDVMTQGGPLDATTTVVYHAVRKGFREQQIGYGAAISLVFFVLVLGVSLIQRRMLRERS</sequence>
<proteinExistence type="inferred from homology"/>
<keyword evidence="2 7" id="KW-0813">Transport</keyword>
<evidence type="ECO:0000313" key="10">
    <source>
        <dbReference type="EMBL" id="GAA3005897.1"/>
    </source>
</evidence>
<evidence type="ECO:0000256" key="8">
    <source>
        <dbReference type="SAM" id="MobiDB-lite"/>
    </source>
</evidence>
<dbReference type="CDD" id="cd06261">
    <property type="entry name" value="TM_PBP2"/>
    <property type="match status" value="1"/>
</dbReference>
<dbReference type="PANTHER" id="PTHR30193">
    <property type="entry name" value="ABC TRANSPORTER PERMEASE PROTEIN"/>
    <property type="match status" value="1"/>
</dbReference>
<keyword evidence="11" id="KW-1185">Reference proteome</keyword>
<dbReference type="SUPFAM" id="SSF161098">
    <property type="entry name" value="MetI-like"/>
    <property type="match status" value="1"/>
</dbReference>
<feature type="transmembrane region" description="Helical" evidence="7">
    <location>
        <begin position="146"/>
        <end position="167"/>
    </location>
</feature>
<evidence type="ECO:0000256" key="6">
    <source>
        <dbReference type="ARBA" id="ARBA00023136"/>
    </source>
</evidence>
<keyword evidence="4 7" id="KW-0812">Transmembrane</keyword>
<feature type="domain" description="ABC transmembrane type-1" evidence="9">
    <location>
        <begin position="142"/>
        <end position="356"/>
    </location>
</feature>
<dbReference type="Pfam" id="PF00528">
    <property type="entry name" value="BPD_transp_1"/>
    <property type="match status" value="1"/>
</dbReference>
<gene>
    <name evidence="10" type="ORF">GCM10017559_29590</name>
</gene>
<dbReference type="PROSITE" id="PS50928">
    <property type="entry name" value="ABC_TM1"/>
    <property type="match status" value="1"/>
</dbReference>
<dbReference type="PANTHER" id="PTHR30193:SF44">
    <property type="entry name" value="LACTOSE TRANSPORT SYSTEM PERMEASE PROTEIN LACF"/>
    <property type="match status" value="1"/>
</dbReference>
<evidence type="ECO:0000256" key="4">
    <source>
        <dbReference type="ARBA" id="ARBA00022692"/>
    </source>
</evidence>
<evidence type="ECO:0000256" key="3">
    <source>
        <dbReference type="ARBA" id="ARBA00022475"/>
    </source>
</evidence>
<accession>A0ABN3XXF7</accession>